<dbReference type="RefSeq" id="WP_115500851.1">
    <property type="nucleotide sequence ID" value="NZ_JACRTI010000055.1"/>
</dbReference>
<feature type="domain" description="DUF6922" evidence="1">
    <location>
        <begin position="12"/>
        <end position="55"/>
    </location>
</feature>
<evidence type="ECO:0000313" key="2">
    <source>
        <dbReference type="EMBL" id="RDU47913.1"/>
    </source>
</evidence>
<dbReference type="InterPro" id="IPR053830">
    <property type="entry name" value="DUF6922"/>
</dbReference>
<reference evidence="2 3" key="1">
    <citation type="submission" date="2018-07" db="EMBL/GenBank/DDBJ databases">
        <title>Parabacteroides acidifaciens nov. sp., isolated from human feces.</title>
        <authorList>
            <person name="Wang Y.J."/>
        </authorList>
    </citation>
    <scope>NUCLEOTIDE SEQUENCE [LARGE SCALE GENOMIC DNA]</scope>
    <source>
        <strain evidence="2 3">426-9</strain>
    </source>
</reference>
<sequence length="103" mass="12430">MQTVKQDIIGKFSPHLFWDTDRDKLDWDHHCAFIIKRILEYGTLNDWYLLCRYIPISDIACIAKKFRDLEPRALAFISTISHIPREQFRCYTTKQSIPQHWNF</sequence>
<accession>A0A3D8HA93</accession>
<evidence type="ECO:0000259" key="1">
    <source>
        <dbReference type="Pfam" id="PF21956"/>
    </source>
</evidence>
<evidence type="ECO:0000313" key="3">
    <source>
        <dbReference type="Proteomes" id="UP000256321"/>
    </source>
</evidence>
<gene>
    <name evidence="2" type="ORF">DWU89_17130</name>
</gene>
<name>A0A3D8HA93_9BACT</name>
<dbReference type="AlphaFoldDB" id="A0A3D8HA93"/>
<protein>
    <recommendedName>
        <fullName evidence="1">DUF6922 domain-containing protein</fullName>
    </recommendedName>
</protein>
<proteinExistence type="predicted"/>
<organism evidence="2 3">
    <name type="scientific">Parabacteroides acidifaciens</name>
    <dbReference type="NCBI Taxonomy" id="2290935"/>
    <lineage>
        <taxon>Bacteria</taxon>
        <taxon>Pseudomonadati</taxon>
        <taxon>Bacteroidota</taxon>
        <taxon>Bacteroidia</taxon>
        <taxon>Bacteroidales</taxon>
        <taxon>Tannerellaceae</taxon>
        <taxon>Parabacteroides</taxon>
    </lineage>
</organism>
<dbReference type="Pfam" id="PF21956">
    <property type="entry name" value="DUF6922"/>
    <property type="match status" value="1"/>
</dbReference>
<comment type="caution">
    <text evidence="2">The sequence shown here is derived from an EMBL/GenBank/DDBJ whole genome shotgun (WGS) entry which is preliminary data.</text>
</comment>
<dbReference type="Proteomes" id="UP000256321">
    <property type="component" value="Unassembled WGS sequence"/>
</dbReference>
<dbReference type="EMBL" id="QREV01000055">
    <property type="protein sequence ID" value="RDU47913.1"/>
    <property type="molecule type" value="Genomic_DNA"/>
</dbReference>